<dbReference type="PANTHER" id="PTHR43377">
    <property type="entry name" value="BILIVERDIN REDUCTASE A"/>
    <property type="match status" value="1"/>
</dbReference>
<feature type="domain" description="GFO/IDH/MocA-like oxidoreductase" evidence="1">
    <location>
        <begin position="131"/>
        <end position="221"/>
    </location>
</feature>
<dbReference type="SUPFAM" id="SSF51735">
    <property type="entry name" value="NAD(P)-binding Rossmann-fold domains"/>
    <property type="match status" value="1"/>
</dbReference>
<organism evidence="2 3">
    <name type="scientific">Lysinibacillus fusiformis</name>
    <dbReference type="NCBI Taxonomy" id="28031"/>
    <lineage>
        <taxon>Bacteria</taxon>
        <taxon>Bacillati</taxon>
        <taxon>Bacillota</taxon>
        <taxon>Bacilli</taxon>
        <taxon>Bacillales</taxon>
        <taxon>Bacillaceae</taxon>
        <taxon>Lysinibacillus</taxon>
    </lineage>
</organism>
<protein>
    <recommendedName>
        <fullName evidence="1">GFO/IDH/MocA-like oxidoreductase domain-containing protein</fullName>
    </recommendedName>
</protein>
<dbReference type="InterPro" id="IPR036291">
    <property type="entry name" value="NAD(P)-bd_dom_sf"/>
</dbReference>
<gene>
    <name evidence="2" type="ORF">BG258_02560</name>
</gene>
<evidence type="ECO:0000313" key="2">
    <source>
        <dbReference type="EMBL" id="ODV57600.1"/>
    </source>
</evidence>
<accession>A0A1E4RAU3</accession>
<dbReference type="Gene3D" id="3.30.360.10">
    <property type="entry name" value="Dihydrodipicolinate Reductase, domain 2"/>
    <property type="match status" value="1"/>
</dbReference>
<comment type="caution">
    <text evidence="2">The sequence shown here is derived from an EMBL/GenBank/DDBJ whole genome shotgun (WGS) entry which is preliminary data.</text>
</comment>
<dbReference type="InterPro" id="IPR051450">
    <property type="entry name" value="Gfo/Idh/MocA_Oxidoreductases"/>
</dbReference>
<dbReference type="AlphaFoldDB" id="A0A1E4RAU3"/>
<reference evidence="2 3" key="1">
    <citation type="submission" date="2016-09" db="EMBL/GenBank/DDBJ databases">
        <title>Draft genome sequence of the soil isolate, Lysinibacillus fusiformis M5, a potential hypoxanthine producer.</title>
        <authorList>
            <person name="Gallegos-Monterrosa R."/>
            <person name="Maroti G."/>
            <person name="Balint B."/>
            <person name="Kovacs A.T."/>
        </authorList>
    </citation>
    <scope>NUCLEOTIDE SEQUENCE [LARGE SCALE GENOMIC DNA]</scope>
    <source>
        <strain evidence="2 3">M5</strain>
    </source>
</reference>
<sequence length="306" mass="35219">MSVKKAVVIGYGSIGQRHIKLLNGLGIATVVVSKRYIDAEKSYLTIEEAIESERPEYIVIANETYFHEETLNRIQNTGYDHKILVEKPLFAKMPSQNYRFSSLYIGYNLRFHPIIQKLNELLKVEQTLSVNAYVGQYLPTWRPDTDYTKGYSADIAKGGGVIRDLSHELDYLNFLFGNWAEMTANGGQISNLLIQSDDYFSVLYQTQTGINISVEMNYLDRIIQRQLVIQTNKHTYKADLIGQTLQIDNEILRFKVGRDETYINQHIALLNNRVDMLCDLRGGIDIVRMIETAEQCSKEKVWMKNE</sequence>
<dbReference type="EMBL" id="MECQ01000001">
    <property type="protein sequence ID" value="ODV57600.1"/>
    <property type="molecule type" value="Genomic_DNA"/>
</dbReference>
<dbReference type="Pfam" id="PF22725">
    <property type="entry name" value="GFO_IDH_MocA_C3"/>
    <property type="match status" value="1"/>
</dbReference>
<dbReference type="InterPro" id="IPR055170">
    <property type="entry name" value="GFO_IDH_MocA-like_dom"/>
</dbReference>
<proteinExistence type="predicted"/>
<evidence type="ECO:0000259" key="1">
    <source>
        <dbReference type="Pfam" id="PF22725"/>
    </source>
</evidence>
<dbReference type="SUPFAM" id="SSF55347">
    <property type="entry name" value="Glyceraldehyde-3-phosphate dehydrogenase-like, C-terminal domain"/>
    <property type="match status" value="1"/>
</dbReference>
<name>A0A1E4RAU3_9BACI</name>
<dbReference type="PANTHER" id="PTHR43377:SF1">
    <property type="entry name" value="BILIVERDIN REDUCTASE A"/>
    <property type="match status" value="1"/>
</dbReference>
<evidence type="ECO:0000313" key="3">
    <source>
        <dbReference type="Proteomes" id="UP000094784"/>
    </source>
</evidence>
<dbReference type="Gene3D" id="3.40.50.720">
    <property type="entry name" value="NAD(P)-binding Rossmann-like Domain"/>
    <property type="match status" value="1"/>
</dbReference>
<dbReference type="Proteomes" id="UP000094784">
    <property type="component" value="Unassembled WGS sequence"/>
</dbReference>